<gene>
    <name evidence="5" type="ORF">OLC1_LOCUS16241</name>
</gene>
<dbReference type="InterPro" id="IPR021109">
    <property type="entry name" value="Peptidase_aspartic_dom_sf"/>
</dbReference>
<feature type="domain" description="Peptidase A1" evidence="4">
    <location>
        <begin position="63"/>
        <end position="262"/>
    </location>
</feature>
<evidence type="ECO:0000256" key="1">
    <source>
        <dbReference type="ARBA" id="ARBA00007447"/>
    </source>
</evidence>
<proteinExistence type="inferred from homology"/>
<reference evidence="5" key="1">
    <citation type="submission" date="2023-03" db="EMBL/GenBank/DDBJ databases">
        <authorList>
            <person name="Julca I."/>
        </authorList>
    </citation>
    <scope>NUCLEOTIDE SEQUENCE</scope>
</reference>
<keyword evidence="3" id="KW-0378">Hydrolase</keyword>
<evidence type="ECO:0000256" key="2">
    <source>
        <dbReference type="ARBA" id="ARBA00022670"/>
    </source>
</evidence>
<dbReference type="PANTHER" id="PTHR47967">
    <property type="entry name" value="OS07G0603500 PROTEIN-RELATED"/>
    <property type="match status" value="1"/>
</dbReference>
<dbReference type="Gene3D" id="2.40.70.10">
    <property type="entry name" value="Acid Proteases"/>
    <property type="match status" value="2"/>
</dbReference>
<evidence type="ECO:0000259" key="4">
    <source>
        <dbReference type="PROSITE" id="PS51767"/>
    </source>
</evidence>
<name>A0AAV1DK73_OLDCO</name>
<dbReference type="InterPro" id="IPR032861">
    <property type="entry name" value="TAXi_N"/>
</dbReference>
<dbReference type="SUPFAM" id="SSF50630">
    <property type="entry name" value="Acid proteases"/>
    <property type="match status" value="1"/>
</dbReference>
<dbReference type="InterPro" id="IPR033121">
    <property type="entry name" value="PEPTIDASE_A1"/>
</dbReference>
<dbReference type="AlphaFoldDB" id="A0AAV1DK73"/>
<evidence type="ECO:0000313" key="5">
    <source>
        <dbReference type="EMBL" id="CAI9108093.1"/>
    </source>
</evidence>
<dbReference type="GO" id="GO:0005576">
    <property type="term" value="C:extracellular region"/>
    <property type="evidence" value="ECO:0007669"/>
    <property type="project" value="TreeGrafter"/>
</dbReference>
<evidence type="ECO:0000313" key="6">
    <source>
        <dbReference type="Proteomes" id="UP001161247"/>
    </source>
</evidence>
<keyword evidence="6" id="KW-1185">Reference proteome</keyword>
<comment type="similarity">
    <text evidence="1">Belongs to the peptidase A1 family.</text>
</comment>
<dbReference type="GO" id="GO:0006508">
    <property type="term" value="P:proteolysis"/>
    <property type="evidence" value="ECO:0007669"/>
    <property type="project" value="UniProtKB-KW"/>
</dbReference>
<protein>
    <submittedName>
        <fullName evidence="5">OLC1v1007612C1</fullName>
    </submittedName>
</protein>
<dbReference type="EMBL" id="OX459122">
    <property type="protein sequence ID" value="CAI9108093.1"/>
    <property type="molecule type" value="Genomic_DNA"/>
</dbReference>
<dbReference type="Pfam" id="PF14543">
    <property type="entry name" value="TAXi_N"/>
    <property type="match status" value="1"/>
</dbReference>
<dbReference type="Proteomes" id="UP001161247">
    <property type="component" value="Chromosome 5"/>
</dbReference>
<dbReference type="GO" id="GO:0008233">
    <property type="term" value="F:peptidase activity"/>
    <property type="evidence" value="ECO:0007669"/>
    <property type="project" value="UniProtKB-KW"/>
</dbReference>
<dbReference type="PROSITE" id="PS51767">
    <property type="entry name" value="PEPTIDASE_A1"/>
    <property type="match status" value="1"/>
</dbReference>
<accession>A0AAV1DK73</accession>
<dbReference type="PANTHER" id="PTHR47967:SF128">
    <property type="entry name" value="ASPARTIC PROTEINASE CDR1-LIKE"/>
    <property type="match status" value="1"/>
</dbReference>
<dbReference type="InterPro" id="IPR051708">
    <property type="entry name" value="Plant_Aspart_Prot_A1"/>
</dbReference>
<evidence type="ECO:0000256" key="3">
    <source>
        <dbReference type="ARBA" id="ARBA00022801"/>
    </source>
</evidence>
<organism evidence="5 6">
    <name type="scientific">Oldenlandia corymbosa var. corymbosa</name>
    <dbReference type="NCBI Taxonomy" id="529605"/>
    <lineage>
        <taxon>Eukaryota</taxon>
        <taxon>Viridiplantae</taxon>
        <taxon>Streptophyta</taxon>
        <taxon>Embryophyta</taxon>
        <taxon>Tracheophyta</taxon>
        <taxon>Spermatophyta</taxon>
        <taxon>Magnoliopsida</taxon>
        <taxon>eudicotyledons</taxon>
        <taxon>Gunneridae</taxon>
        <taxon>Pentapetalae</taxon>
        <taxon>asterids</taxon>
        <taxon>lamiids</taxon>
        <taxon>Gentianales</taxon>
        <taxon>Rubiaceae</taxon>
        <taxon>Rubioideae</taxon>
        <taxon>Spermacoceae</taxon>
        <taxon>Hedyotis-Oldenlandia complex</taxon>
        <taxon>Oldenlandia</taxon>
    </lineage>
</organism>
<sequence>MALNVTHLLNNPVNLSELETNETIVLPLYNTNLFLRSYPPLDLGLMGAGENIFFELMPENLLYITPIGIGTPPQRGVWVIDTGSGVTWSVCDPCDHNCPASSSTFHKSLSSSFQMVDCHNTNECFGENFGCASVYSRACEFRTGYAGAEESPIASRLILNARTDQRGSGTRILPILTQDRSMQYYIQFNGIIVDDDYLQVDAAANPSETRYAFIDTGAPTSHLPAEFYVRYRHSFKKHMTSFLHEILFLLLLLRELQYCVLN</sequence>
<keyword evidence="2" id="KW-0645">Protease</keyword>